<dbReference type="Pfam" id="PF00069">
    <property type="entry name" value="Pkinase"/>
    <property type="match status" value="1"/>
</dbReference>
<organism evidence="13 14">
    <name type="scientific">Paractinoplanes atraurantiacus</name>
    <dbReference type="NCBI Taxonomy" id="1036182"/>
    <lineage>
        <taxon>Bacteria</taxon>
        <taxon>Bacillati</taxon>
        <taxon>Actinomycetota</taxon>
        <taxon>Actinomycetes</taxon>
        <taxon>Micromonosporales</taxon>
        <taxon>Micromonosporaceae</taxon>
        <taxon>Paractinoplanes</taxon>
    </lineage>
</organism>
<evidence type="ECO:0000313" key="13">
    <source>
        <dbReference type="EMBL" id="SNY32650.1"/>
    </source>
</evidence>
<dbReference type="InterPro" id="IPR005543">
    <property type="entry name" value="PASTA_dom"/>
</dbReference>
<dbReference type="InterPro" id="IPR011009">
    <property type="entry name" value="Kinase-like_dom_sf"/>
</dbReference>
<feature type="domain" description="PASTA" evidence="12">
    <location>
        <begin position="399"/>
        <end position="461"/>
    </location>
</feature>
<keyword evidence="10" id="KW-0812">Transmembrane</keyword>
<dbReference type="EMBL" id="OBDY01000004">
    <property type="protein sequence ID" value="SNY32650.1"/>
    <property type="molecule type" value="Genomic_DNA"/>
</dbReference>
<dbReference type="FunFam" id="1.10.510.10:FF:000021">
    <property type="entry name" value="Serine/threonine protein kinase"/>
    <property type="match status" value="1"/>
</dbReference>
<evidence type="ECO:0000256" key="9">
    <source>
        <dbReference type="SAM" id="MobiDB-lite"/>
    </source>
</evidence>
<dbReference type="EC" id="2.7.11.1" evidence="1"/>
<evidence type="ECO:0000256" key="10">
    <source>
        <dbReference type="SAM" id="Phobius"/>
    </source>
</evidence>
<feature type="transmembrane region" description="Helical" evidence="10">
    <location>
        <begin position="372"/>
        <end position="393"/>
    </location>
</feature>
<proteinExistence type="predicted"/>
<feature type="domain" description="PASTA" evidence="12">
    <location>
        <begin position="462"/>
        <end position="529"/>
    </location>
</feature>
<feature type="domain" description="PASTA" evidence="12">
    <location>
        <begin position="596"/>
        <end position="656"/>
    </location>
</feature>
<dbReference type="InterPro" id="IPR008271">
    <property type="entry name" value="Ser/Thr_kinase_AS"/>
</dbReference>
<dbReference type="SMART" id="SM00740">
    <property type="entry name" value="PASTA"/>
    <property type="match status" value="4"/>
</dbReference>
<dbReference type="GO" id="GO:0045717">
    <property type="term" value="P:negative regulation of fatty acid biosynthetic process"/>
    <property type="evidence" value="ECO:0007669"/>
    <property type="project" value="UniProtKB-ARBA"/>
</dbReference>
<reference evidence="13 14" key="1">
    <citation type="submission" date="2017-09" db="EMBL/GenBank/DDBJ databases">
        <authorList>
            <person name="Ehlers B."/>
            <person name="Leendertz F.H."/>
        </authorList>
    </citation>
    <scope>NUCLEOTIDE SEQUENCE [LARGE SCALE GENOMIC DNA]</scope>
    <source>
        <strain evidence="13 14">CGMCC 4.6857</strain>
    </source>
</reference>
<evidence type="ECO:0000256" key="1">
    <source>
        <dbReference type="ARBA" id="ARBA00012513"/>
    </source>
</evidence>
<keyword evidence="3" id="KW-0808">Transferase</keyword>
<evidence type="ECO:0000256" key="3">
    <source>
        <dbReference type="ARBA" id="ARBA00022679"/>
    </source>
</evidence>
<dbReference type="PROSITE" id="PS00108">
    <property type="entry name" value="PROTEIN_KINASE_ST"/>
    <property type="match status" value="1"/>
</dbReference>
<feature type="domain" description="PASTA" evidence="12">
    <location>
        <begin position="530"/>
        <end position="595"/>
    </location>
</feature>
<dbReference type="Pfam" id="PF03793">
    <property type="entry name" value="PASTA"/>
    <property type="match status" value="4"/>
</dbReference>
<dbReference type="AlphaFoldDB" id="A0A285HA81"/>
<dbReference type="GO" id="GO:0005524">
    <property type="term" value="F:ATP binding"/>
    <property type="evidence" value="ECO:0007669"/>
    <property type="project" value="UniProtKB-KW"/>
</dbReference>
<keyword evidence="4" id="KW-0547">Nucleotide-binding</keyword>
<dbReference type="Gene3D" id="3.30.10.20">
    <property type="match status" value="4"/>
</dbReference>
<dbReference type="SMART" id="SM00220">
    <property type="entry name" value="S_TKc"/>
    <property type="match status" value="1"/>
</dbReference>
<dbReference type="PANTHER" id="PTHR43289:SF34">
    <property type="entry name" value="SERINE_THREONINE-PROTEIN KINASE YBDM-RELATED"/>
    <property type="match status" value="1"/>
</dbReference>
<feature type="compositionally biased region" description="Low complexity" evidence="9">
    <location>
        <begin position="322"/>
        <end position="334"/>
    </location>
</feature>
<keyword evidence="10" id="KW-1133">Transmembrane helix</keyword>
<dbReference type="PANTHER" id="PTHR43289">
    <property type="entry name" value="MITOGEN-ACTIVATED PROTEIN KINASE KINASE KINASE 20-RELATED"/>
    <property type="match status" value="1"/>
</dbReference>
<evidence type="ECO:0000256" key="8">
    <source>
        <dbReference type="ARBA" id="ARBA00048679"/>
    </source>
</evidence>
<dbReference type="InterPro" id="IPR000719">
    <property type="entry name" value="Prot_kinase_dom"/>
</dbReference>
<dbReference type="GO" id="GO:0004674">
    <property type="term" value="F:protein serine/threonine kinase activity"/>
    <property type="evidence" value="ECO:0007669"/>
    <property type="project" value="UniProtKB-KW"/>
</dbReference>
<name>A0A285HA81_9ACTN</name>
<evidence type="ECO:0000313" key="14">
    <source>
        <dbReference type="Proteomes" id="UP000219612"/>
    </source>
</evidence>
<dbReference type="PROSITE" id="PS50011">
    <property type="entry name" value="PROTEIN_KINASE_DOM"/>
    <property type="match status" value="1"/>
</dbReference>
<keyword evidence="2 13" id="KW-0723">Serine/threonine-protein kinase</keyword>
<keyword evidence="14" id="KW-1185">Reference proteome</keyword>
<dbReference type="CDD" id="cd14014">
    <property type="entry name" value="STKc_PknB_like"/>
    <property type="match status" value="1"/>
</dbReference>
<dbReference type="Proteomes" id="UP000219612">
    <property type="component" value="Unassembled WGS sequence"/>
</dbReference>
<dbReference type="FunFam" id="3.30.200.20:FF:000035">
    <property type="entry name" value="Serine/threonine protein kinase Stk1"/>
    <property type="match status" value="1"/>
</dbReference>
<gene>
    <name evidence="13" type="ORF">SAMN05421748_10419</name>
</gene>
<dbReference type="Gene3D" id="3.30.200.20">
    <property type="entry name" value="Phosphorylase Kinase, domain 1"/>
    <property type="match status" value="1"/>
</dbReference>
<dbReference type="OrthoDB" id="308915at2"/>
<comment type="catalytic activity">
    <reaction evidence="8">
        <text>L-seryl-[protein] + ATP = O-phospho-L-seryl-[protein] + ADP + H(+)</text>
        <dbReference type="Rhea" id="RHEA:17989"/>
        <dbReference type="Rhea" id="RHEA-COMP:9863"/>
        <dbReference type="Rhea" id="RHEA-COMP:11604"/>
        <dbReference type="ChEBI" id="CHEBI:15378"/>
        <dbReference type="ChEBI" id="CHEBI:29999"/>
        <dbReference type="ChEBI" id="CHEBI:30616"/>
        <dbReference type="ChEBI" id="CHEBI:83421"/>
        <dbReference type="ChEBI" id="CHEBI:456216"/>
        <dbReference type="EC" id="2.7.11.1"/>
    </reaction>
</comment>
<protein>
    <recommendedName>
        <fullName evidence="1">non-specific serine/threonine protein kinase</fullName>
        <ecNumber evidence="1">2.7.11.1</ecNumber>
    </recommendedName>
</protein>
<dbReference type="PROSITE" id="PS51178">
    <property type="entry name" value="PASTA"/>
    <property type="match status" value="4"/>
</dbReference>
<keyword evidence="5 13" id="KW-0418">Kinase</keyword>
<keyword evidence="10" id="KW-0472">Membrane</keyword>
<keyword evidence="6" id="KW-0067">ATP-binding</keyword>
<evidence type="ECO:0000256" key="2">
    <source>
        <dbReference type="ARBA" id="ARBA00022527"/>
    </source>
</evidence>
<evidence type="ECO:0000256" key="6">
    <source>
        <dbReference type="ARBA" id="ARBA00022840"/>
    </source>
</evidence>
<sequence length="656" mass="69665">MDTTVADTLIGTTIDGRYRITGRVARGGMATVYTATDERLERTVALKIIHPSQATNVHFVDRFTDEAKTIARLTHPNIVAVYDQGRHQGLPYLVMEYVQGRTLRDLLTQRRRLNPVEALAILEQMLAAIAAAHRAGLVHRDVKPENVLVAEAPSGGVGNLVDSVVKVADFGLARAVEASTADDSGQLMATVAYVAPELVTDGHADARTDVYSAGIVLFEMLTGRVPFDGDDPVAVAWEHVDNDVPAPSSVVKGLPSVLDDLTARATRRDPGARPTDAGALLAEVQTVRDDLGAANVETALLRQVPASRGAMADATTVVPAVADRPPWARLPGQNGPSGPGGPGGPPPRGQEYTAGRVPRSRSQKSGPDRRKIFLSAAIAVMVLVVVGSTWWVFLGRYSDAPAMVNMTKAQAELYADQNGFELFYAEGQFNETVPKDTVVNQDPAAGERIVRGGALTLTLSLGKERFGVPDLAGLELTAAQGQLEQLGLKIKKGGHQYSDTIPEGAVISSDPKTGTELKRGDTVTVVTSDGKAPIQVPDLVGKNINDVRNELAGLGLQAQERYKDSDQPADTVIAQTPKPGTGVARDDVVTLDVSKGPPLVTVPDLTNQPCRQAEATLKGMGLNVHIDFNADAFVRSQQPGGNTQVAPGSEVRIQCF</sequence>
<dbReference type="Gene3D" id="1.10.510.10">
    <property type="entry name" value="Transferase(Phosphotransferase) domain 1"/>
    <property type="match status" value="1"/>
</dbReference>
<evidence type="ECO:0000259" key="11">
    <source>
        <dbReference type="PROSITE" id="PS50011"/>
    </source>
</evidence>
<evidence type="ECO:0000256" key="7">
    <source>
        <dbReference type="ARBA" id="ARBA00047899"/>
    </source>
</evidence>
<comment type="catalytic activity">
    <reaction evidence="7">
        <text>L-threonyl-[protein] + ATP = O-phospho-L-threonyl-[protein] + ADP + H(+)</text>
        <dbReference type="Rhea" id="RHEA:46608"/>
        <dbReference type="Rhea" id="RHEA-COMP:11060"/>
        <dbReference type="Rhea" id="RHEA-COMP:11605"/>
        <dbReference type="ChEBI" id="CHEBI:15378"/>
        <dbReference type="ChEBI" id="CHEBI:30013"/>
        <dbReference type="ChEBI" id="CHEBI:30616"/>
        <dbReference type="ChEBI" id="CHEBI:61977"/>
        <dbReference type="ChEBI" id="CHEBI:456216"/>
        <dbReference type="EC" id="2.7.11.1"/>
    </reaction>
</comment>
<accession>A0A285HA81</accession>
<evidence type="ECO:0000259" key="12">
    <source>
        <dbReference type="PROSITE" id="PS51178"/>
    </source>
</evidence>
<dbReference type="CDD" id="cd06577">
    <property type="entry name" value="PASTA_pknB"/>
    <property type="match status" value="4"/>
</dbReference>
<evidence type="ECO:0000256" key="4">
    <source>
        <dbReference type="ARBA" id="ARBA00022741"/>
    </source>
</evidence>
<evidence type="ECO:0000256" key="5">
    <source>
        <dbReference type="ARBA" id="ARBA00022777"/>
    </source>
</evidence>
<feature type="domain" description="Protein kinase" evidence="11">
    <location>
        <begin position="18"/>
        <end position="287"/>
    </location>
</feature>
<dbReference type="SUPFAM" id="SSF56112">
    <property type="entry name" value="Protein kinase-like (PK-like)"/>
    <property type="match status" value="1"/>
</dbReference>
<dbReference type="RefSeq" id="WP_097319939.1">
    <property type="nucleotide sequence ID" value="NZ_OBDY01000004.1"/>
</dbReference>
<feature type="region of interest" description="Disordered" evidence="9">
    <location>
        <begin position="322"/>
        <end position="366"/>
    </location>
</feature>